<dbReference type="EMBL" id="BGZK01000295">
    <property type="protein sequence ID" value="GBP34836.1"/>
    <property type="molecule type" value="Genomic_DNA"/>
</dbReference>
<evidence type="ECO:0000313" key="3">
    <source>
        <dbReference type="Proteomes" id="UP000299102"/>
    </source>
</evidence>
<evidence type="ECO:0000256" key="1">
    <source>
        <dbReference type="SAM" id="MobiDB-lite"/>
    </source>
</evidence>
<dbReference type="AlphaFoldDB" id="A0A4C1V8K5"/>
<keyword evidence="3" id="KW-1185">Reference proteome</keyword>
<feature type="region of interest" description="Disordered" evidence="1">
    <location>
        <begin position="75"/>
        <end position="95"/>
    </location>
</feature>
<accession>A0A4C1V8K5</accession>
<gene>
    <name evidence="2" type="ORF">EVAR_95940_1</name>
</gene>
<sequence length="106" mass="11663">MFYPLNSVQPVLCSKRPSPPFCSRDSRTQLPRGAAAGVPARPSPIRPYDDLIDLNARDESNRFGNDFFPNAPASSHCRVGVSKDSRSTGDSFPARRLSFINGPVKR</sequence>
<feature type="compositionally biased region" description="Low complexity" evidence="1">
    <location>
        <begin position="31"/>
        <end position="40"/>
    </location>
</feature>
<evidence type="ECO:0000313" key="2">
    <source>
        <dbReference type="EMBL" id="GBP34836.1"/>
    </source>
</evidence>
<dbReference type="Proteomes" id="UP000299102">
    <property type="component" value="Unassembled WGS sequence"/>
</dbReference>
<name>A0A4C1V8K5_EUMVA</name>
<feature type="region of interest" description="Disordered" evidence="1">
    <location>
        <begin position="17"/>
        <end position="49"/>
    </location>
</feature>
<protein>
    <submittedName>
        <fullName evidence="2">Uncharacterized protein</fullName>
    </submittedName>
</protein>
<proteinExistence type="predicted"/>
<comment type="caution">
    <text evidence="2">The sequence shown here is derived from an EMBL/GenBank/DDBJ whole genome shotgun (WGS) entry which is preliminary data.</text>
</comment>
<reference evidence="2 3" key="1">
    <citation type="journal article" date="2019" name="Commun. Biol.">
        <title>The bagworm genome reveals a unique fibroin gene that provides high tensile strength.</title>
        <authorList>
            <person name="Kono N."/>
            <person name="Nakamura H."/>
            <person name="Ohtoshi R."/>
            <person name="Tomita M."/>
            <person name="Numata K."/>
            <person name="Arakawa K."/>
        </authorList>
    </citation>
    <scope>NUCLEOTIDE SEQUENCE [LARGE SCALE GENOMIC DNA]</scope>
</reference>
<organism evidence="2 3">
    <name type="scientific">Eumeta variegata</name>
    <name type="common">Bagworm moth</name>
    <name type="synonym">Eumeta japonica</name>
    <dbReference type="NCBI Taxonomy" id="151549"/>
    <lineage>
        <taxon>Eukaryota</taxon>
        <taxon>Metazoa</taxon>
        <taxon>Ecdysozoa</taxon>
        <taxon>Arthropoda</taxon>
        <taxon>Hexapoda</taxon>
        <taxon>Insecta</taxon>
        <taxon>Pterygota</taxon>
        <taxon>Neoptera</taxon>
        <taxon>Endopterygota</taxon>
        <taxon>Lepidoptera</taxon>
        <taxon>Glossata</taxon>
        <taxon>Ditrysia</taxon>
        <taxon>Tineoidea</taxon>
        <taxon>Psychidae</taxon>
        <taxon>Oiketicinae</taxon>
        <taxon>Eumeta</taxon>
    </lineage>
</organism>